<dbReference type="OrthoDB" id="293823at2759"/>
<dbReference type="VEuPathDB" id="TrichDB:TRFO_23106"/>
<dbReference type="EMBL" id="MLAK01000668">
    <property type="protein sequence ID" value="OHT08420.1"/>
    <property type="molecule type" value="Genomic_DNA"/>
</dbReference>
<keyword evidence="2" id="KW-0805">Transcription regulation</keyword>
<evidence type="ECO:0000256" key="4">
    <source>
        <dbReference type="SAM" id="MobiDB-lite"/>
    </source>
</evidence>
<dbReference type="InterPro" id="IPR007282">
    <property type="entry name" value="NOT2/3/5_C"/>
</dbReference>
<evidence type="ECO:0000256" key="3">
    <source>
        <dbReference type="ARBA" id="ARBA00023163"/>
    </source>
</evidence>
<keyword evidence="3" id="KW-0804">Transcription</keyword>
<dbReference type="AlphaFoldDB" id="A0A1J4KF76"/>
<organism evidence="6 7">
    <name type="scientific">Tritrichomonas foetus</name>
    <dbReference type="NCBI Taxonomy" id="1144522"/>
    <lineage>
        <taxon>Eukaryota</taxon>
        <taxon>Metamonada</taxon>
        <taxon>Parabasalia</taxon>
        <taxon>Tritrichomonadida</taxon>
        <taxon>Tritrichomonadidae</taxon>
        <taxon>Tritrichomonas</taxon>
    </lineage>
</organism>
<gene>
    <name evidence="6" type="ORF">TRFO_23106</name>
</gene>
<dbReference type="PANTHER" id="PTHR23326">
    <property type="entry name" value="CCR4 NOT-RELATED"/>
    <property type="match status" value="1"/>
</dbReference>
<feature type="domain" description="NOT2/NOT3/NOT5 C-terminal" evidence="5">
    <location>
        <begin position="88"/>
        <end position="205"/>
    </location>
</feature>
<dbReference type="GO" id="GO:0030015">
    <property type="term" value="C:CCR4-NOT core complex"/>
    <property type="evidence" value="ECO:0007669"/>
    <property type="project" value="InterPro"/>
</dbReference>
<evidence type="ECO:0000256" key="1">
    <source>
        <dbReference type="ARBA" id="ARBA00007682"/>
    </source>
</evidence>
<comment type="similarity">
    <text evidence="1">Belongs to the CNOT2/3/5 family.</text>
</comment>
<proteinExistence type="inferred from homology"/>
<dbReference type="Pfam" id="PF04153">
    <property type="entry name" value="NOT2_3_5_C"/>
    <property type="match status" value="1"/>
</dbReference>
<evidence type="ECO:0000256" key="2">
    <source>
        <dbReference type="ARBA" id="ARBA00023015"/>
    </source>
</evidence>
<dbReference type="InterPro" id="IPR038635">
    <property type="entry name" value="CCR4-NOT_su2/3/5_C_sf"/>
</dbReference>
<dbReference type="GeneID" id="94837666"/>
<keyword evidence="7" id="KW-1185">Reference proteome</keyword>
<feature type="region of interest" description="Disordered" evidence="4">
    <location>
        <begin position="1"/>
        <end position="58"/>
    </location>
</feature>
<evidence type="ECO:0000259" key="5">
    <source>
        <dbReference type="Pfam" id="PF04153"/>
    </source>
</evidence>
<reference evidence="6" key="1">
    <citation type="submission" date="2016-10" db="EMBL/GenBank/DDBJ databases">
        <authorList>
            <person name="Benchimol M."/>
            <person name="Almeida L.G."/>
            <person name="Vasconcelos A.T."/>
            <person name="Perreira-Neves A."/>
            <person name="Rosa I.A."/>
            <person name="Tasca T."/>
            <person name="Bogo M.R."/>
            <person name="de Souza W."/>
        </authorList>
    </citation>
    <scope>NUCLEOTIDE SEQUENCE [LARGE SCALE GENOMIC DNA]</scope>
    <source>
        <strain evidence="6">K</strain>
    </source>
</reference>
<name>A0A1J4KF76_9EUKA</name>
<dbReference type="RefSeq" id="XP_068361556.1">
    <property type="nucleotide sequence ID" value="XM_068502962.1"/>
</dbReference>
<feature type="compositionally biased region" description="Basic and acidic residues" evidence="4">
    <location>
        <begin position="1"/>
        <end position="13"/>
    </location>
</feature>
<dbReference type="GO" id="GO:0006355">
    <property type="term" value="P:regulation of DNA-templated transcription"/>
    <property type="evidence" value="ECO:0007669"/>
    <property type="project" value="InterPro"/>
</dbReference>
<dbReference type="Gene3D" id="2.30.30.1020">
    <property type="entry name" value="CCR4-NOT complex subunit 2/3/5, C-terminal domain"/>
    <property type="match status" value="1"/>
</dbReference>
<accession>A0A1J4KF76</accession>
<comment type="caution">
    <text evidence="6">The sequence shown here is derived from an EMBL/GenBank/DDBJ whole genome shotgun (WGS) entry which is preliminary data.</text>
</comment>
<dbReference type="Proteomes" id="UP000179807">
    <property type="component" value="Unassembled WGS sequence"/>
</dbReference>
<evidence type="ECO:0000313" key="6">
    <source>
        <dbReference type="EMBL" id="OHT08420.1"/>
    </source>
</evidence>
<protein>
    <recommendedName>
        <fullName evidence="5">NOT2/NOT3/NOT5 C-terminal domain-containing protein</fullName>
    </recommendedName>
</protein>
<sequence length="209" mass="24663">MKIVKTSDKKLDEDFPSLASLPKKTPPVSISIQRKDQQNNSIPPPPPPNDTFPSTDSRLPESLLKTEITQQDFCHALSSELNLIPDPPYEDHEVDTSNSIDTPLSYPQTKNMKLIQPEFFKKYDLSTLFFIFFYLPGTSQQYFAGRELLNREWVFHKKYQTWFKRIEEPKEKTPEYEIAKFEYFDHATNEGWCVRQRPNFKLEYECVIR</sequence>
<evidence type="ECO:0000313" key="7">
    <source>
        <dbReference type="Proteomes" id="UP000179807"/>
    </source>
</evidence>
<dbReference type="InterPro" id="IPR040168">
    <property type="entry name" value="Not2/3/5"/>
</dbReference>